<sequence>MEMSPAVAMLLSFGLAGVGCLAAAEKFIPVFPSYVLLMFIGIAVSDRGMLALTIMATVIGSVIGSLGWYGVGRALGSQRVETMVAGYGRYVFLSLSLYRRLTNSYRRNHFWATLIGHTIPTVRVYLGLPAGVLRLDPRVFLAATALGSLAWNAPFVSLGYCLRDSGHDPVSLGLGVAAVLVASEFAILWAVRFAMRFFADARRHDHTSTAACRGQADG</sequence>
<evidence type="ECO:0000313" key="9">
    <source>
        <dbReference type="Proteomes" id="UP001242480"/>
    </source>
</evidence>
<dbReference type="RefSeq" id="WP_307274623.1">
    <property type="nucleotide sequence ID" value="NZ_JAUSVX010000006.1"/>
</dbReference>
<name>A0ABU0J8G6_9HYPH</name>
<dbReference type="EMBL" id="JAUSVX010000006">
    <property type="protein sequence ID" value="MDQ0470554.1"/>
    <property type="molecule type" value="Genomic_DNA"/>
</dbReference>
<dbReference type="PANTHER" id="PTHR42709">
    <property type="entry name" value="ALKALINE PHOSPHATASE LIKE PROTEIN"/>
    <property type="match status" value="1"/>
</dbReference>
<feature type="transmembrane region" description="Helical" evidence="6">
    <location>
        <begin position="110"/>
        <end position="128"/>
    </location>
</feature>
<dbReference type="Pfam" id="PF09335">
    <property type="entry name" value="VTT_dom"/>
    <property type="match status" value="1"/>
</dbReference>
<feature type="transmembrane region" description="Helical" evidence="6">
    <location>
        <begin position="140"/>
        <end position="160"/>
    </location>
</feature>
<dbReference type="InterPro" id="IPR032816">
    <property type="entry name" value="VTT_dom"/>
</dbReference>
<evidence type="ECO:0000256" key="4">
    <source>
        <dbReference type="ARBA" id="ARBA00022989"/>
    </source>
</evidence>
<evidence type="ECO:0000256" key="1">
    <source>
        <dbReference type="ARBA" id="ARBA00004651"/>
    </source>
</evidence>
<evidence type="ECO:0000259" key="7">
    <source>
        <dbReference type="Pfam" id="PF09335"/>
    </source>
</evidence>
<keyword evidence="8" id="KW-0378">Hydrolase</keyword>
<protein>
    <submittedName>
        <fullName evidence="8">Alkaline phosphatase</fullName>
        <ecNumber evidence="8">3.1.3.1</ecNumber>
    </submittedName>
</protein>
<keyword evidence="5 6" id="KW-0472">Membrane</keyword>
<reference evidence="8 9" key="1">
    <citation type="submission" date="2023-07" db="EMBL/GenBank/DDBJ databases">
        <title>Genomic Encyclopedia of Type Strains, Phase IV (KMG-IV): sequencing the most valuable type-strain genomes for metagenomic binning, comparative biology and taxonomic classification.</title>
        <authorList>
            <person name="Goeker M."/>
        </authorList>
    </citation>
    <scope>NUCLEOTIDE SEQUENCE [LARGE SCALE GENOMIC DNA]</scope>
    <source>
        <strain evidence="8 9">DSM 19619</strain>
    </source>
</reference>
<evidence type="ECO:0000256" key="2">
    <source>
        <dbReference type="ARBA" id="ARBA00022475"/>
    </source>
</evidence>
<dbReference type="GO" id="GO:0004035">
    <property type="term" value="F:alkaline phosphatase activity"/>
    <property type="evidence" value="ECO:0007669"/>
    <property type="project" value="UniProtKB-EC"/>
</dbReference>
<proteinExistence type="predicted"/>
<keyword evidence="2" id="KW-1003">Cell membrane</keyword>
<dbReference type="Proteomes" id="UP001242480">
    <property type="component" value="Unassembled WGS sequence"/>
</dbReference>
<feature type="transmembrane region" description="Helical" evidence="6">
    <location>
        <begin position="48"/>
        <end position="68"/>
    </location>
</feature>
<keyword evidence="9" id="KW-1185">Reference proteome</keyword>
<keyword evidence="3 6" id="KW-0812">Transmembrane</keyword>
<evidence type="ECO:0000256" key="3">
    <source>
        <dbReference type="ARBA" id="ARBA00022692"/>
    </source>
</evidence>
<organism evidence="8 9">
    <name type="scientific">Labrys wisconsinensis</name>
    <dbReference type="NCBI Taxonomy" id="425677"/>
    <lineage>
        <taxon>Bacteria</taxon>
        <taxon>Pseudomonadati</taxon>
        <taxon>Pseudomonadota</taxon>
        <taxon>Alphaproteobacteria</taxon>
        <taxon>Hyphomicrobiales</taxon>
        <taxon>Xanthobacteraceae</taxon>
        <taxon>Labrys</taxon>
    </lineage>
</organism>
<gene>
    <name evidence="8" type="ORF">QO011_003573</name>
</gene>
<evidence type="ECO:0000256" key="5">
    <source>
        <dbReference type="ARBA" id="ARBA00023136"/>
    </source>
</evidence>
<evidence type="ECO:0000256" key="6">
    <source>
        <dbReference type="SAM" id="Phobius"/>
    </source>
</evidence>
<comment type="subcellular location">
    <subcellularLocation>
        <location evidence="1">Cell membrane</location>
        <topology evidence="1">Multi-pass membrane protein</topology>
    </subcellularLocation>
</comment>
<dbReference type="EC" id="3.1.3.1" evidence="8"/>
<dbReference type="PANTHER" id="PTHR42709:SF6">
    <property type="entry name" value="UNDECAPRENYL PHOSPHATE TRANSPORTER A"/>
    <property type="match status" value="1"/>
</dbReference>
<comment type="caution">
    <text evidence="8">The sequence shown here is derived from an EMBL/GenBank/DDBJ whole genome shotgun (WGS) entry which is preliminary data.</text>
</comment>
<dbReference type="InterPro" id="IPR051311">
    <property type="entry name" value="DedA_domain"/>
</dbReference>
<accession>A0ABU0J8G6</accession>
<feature type="domain" description="VTT" evidence="7">
    <location>
        <begin position="31"/>
        <end position="160"/>
    </location>
</feature>
<keyword evidence="4 6" id="KW-1133">Transmembrane helix</keyword>
<feature type="transmembrane region" description="Helical" evidence="6">
    <location>
        <begin position="172"/>
        <end position="194"/>
    </location>
</feature>
<evidence type="ECO:0000313" key="8">
    <source>
        <dbReference type="EMBL" id="MDQ0470554.1"/>
    </source>
</evidence>